<dbReference type="SUPFAM" id="SSF56219">
    <property type="entry name" value="DNase I-like"/>
    <property type="match status" value="1"/>
</dbReference>
<dbReference type="Pfam" id="PF00078">
    <property type="entry name" value="RVT_1"/>
    <property type="match status" value="1"/>
</dbReference>
<evidence type="ECO:0000259" key="1">
    <source>
        <dbReference type="PROSITE" id="PS50878"/>
    </source>
</evidence>
<dbReference type="InterPro" id="IPR025558">
    <property type="entry name" value="DUF4283"/>
</dbReference>
<comment type="caution">
    <text evidence="2">The sequence shown here is derived from an EMBL/GenBank/DDBJ whole genome shotgun (WGS) entry which is preliminary data.</text>
</comment>
<reference evidence="2 3" key="1">
    <citation type="journal article" date="2021" name="Commun. Biol.">
        <title>The genome of Shorea leprosula (Dipterocarpaceae) highlights the ecological relevance of drought in aseasonal tropical rainforests.</title>
        <authorList>
            <person name="Ng K.K.S."/>
            <person name="Kobayashi M.J."/>
            <person name="Fawcett J.A."/>
            <person name="Hatakeyama M."/>
            <person name="Paape T."/>
            <person name="Ng C.H."/>
            <person name="Ang C.C."/>
            <person name="Tnah L.H."/>
            <person name="Lee C.T."/>
            <person name="Nishiyama T."/>
            <person name="Sese J."/>
            <person name="O'Brien M.J."/>
            <person name="Copetti D."/>
            <person name="Mohd Noor M.I."/>
            <person name="Ong R.C."/>
            <person name="Putra M."/>
            <person name="Sireger I.Z."/>
            <person name="Indrioko S."/>
            <person name="Kosugi Y."/>
            <person name="Izuno A."/>
            <person name="Isagi Y."/>
            <person name="Lee S.L."/>
            <person name="Shimizu K.K."/>
        </authorList>
    </citation>
    <scope>NUCLEOTIDE SEQUENCE [LARGE SCALE GENOMIC DNA]</scope>
    <source>
        <strain evidence="2">214</strain>
    </source>
</reference>
<feature type="domain" description="Reverse transcriptase" evidence="1">
    <location>
        <begin position="890"/>
        <end position="1168"/>
    </location>
</feature>
<dbReference type="SUPFAM" id="SSF56672">
    <property type="entry name" value="DNA/RNA polymerases"/>
    <property type="match status" value="1"/>
</dbReference>
<dbReference type="InterPro" id="IPR036691">
    <property type="entry name" value="Endo/exonu/phosph_ase_sf"/>
</dbReference>
<dbReference type="InterPro" id="IPR026960">
    <property type="entry name" value="RVT-Znf"/>
</dbReference>
<dbReference type="InterPro" id="IPR000477">
    <property type="entry name" value="RT_dom"/>
</dbReference>
<keyword evidence="3" id="KW-1185">Reference proteome</keyword>
<dbReference type="Pfam" id="PF13966">
    <property type="entry name" value="zf-RVT"/>
    <property type="match status" value="1"/>
</dbReference>
<evidence type="ECO:0000313" key="3">
    <source>
        <dbReference type="Proteomes" id="UP001054252"/>
    </source>
</evidence>
<accession>A0AAV5HWP1</accession>
<gene>
    <name evidence="2" type="ORF">SLEP1_g3926</name>
</gene>
<dbReference type="InterPro" id="IPR043502">
    <property type="entry name" value="DNA/RNA_pol_sf"/>
</dbReference>
<dbReference type="EMBL" id="BPVZ01000003">
    <property type="protein sequence ID" value="GKU89841.1"/>
    <property type="molecule type" value="Genomic_DNA"/>
</dbReference>
<evidence type="ECO:0000313" key="2">
    <source>
        <dbReference type="EMBL" id="GKU89841.1"/>
    </source>
</evidence>
<dbReference type="Gene3D" id="3.60.10.10">
    <property type="entry name" value="Endonuclease/exonuclease/phosphatase"/>
    <property type="match status" value="1"/>
</dbReference>
<dbReference type="Proteomes" id="UP001054252">
    <property type="component" value="Unassembled WGS sequence"/>
</dbReference>
<organism evidence="2 3">
    <name type="scientific">Rubroshorea leprosula</name>
    <dbReference type="NCBI Taxonomy" id="152421"/>
    <lineage>
        <taxon>Eukaryota</taxon>
        <taxon>Viridiplantae</taxon>
        <taxon>Streptophyta</taxon>
        <taxon>Embryophyta</taxon>
        <taxon>Tracheophyta</taxon>
        <taxon>Spermatophyta</taxon>
        <taxon>Magnoliopsida</taxon>
        <taxon>eudicotyledons</taxon>
        <taxon>Gunneridae</taxon>
        <taxon>Pentapetalae</taxon>
        <taxon>rosids</taxon>
        <taxon>malvids</taxon>
        <taxon>Malvales</taxon>
        <taxon>Dipterocarpaceae</taxon>
        <taxon>Rubroshorea</taxon>
    </lineage>
</organism>
<dbReference type="PROSITE" id="PS50878">
    <property type="entry name" value="RT_POL"/>
    <property type="match status" value="1"/>
</dbReference>
<sequence>MPTASCSSDLPRLAHFTSAKGVSMSRDNLQAEILAITGAPSLSQVNCSPPSDLVSEVAPGASYVAADPNSVSWAAVAKSVLKPLNFHPPVLDNGKLRVKVPRAIRDEGIKLWEDCLIGTFMGDAPSYGHILSMANRIWGRRCHISVTGLSNNSFLFKIPDPSTRAWVLNSGPWHVAHKTLVMRKWEPNYKEFKQDPKRMPIWVKLWDVPMDLLSVDSLCYIASGIGVPLALDKATEDRTRVDFAKVCVEIEVANAQDLPEIIPVDTEDFPSVDIRVEYPWLPTTCGSCKKKGHTSRNCKTKKPKPKTYKKEWVEVAGKNKPTEAPGIIPEPNQVAISAPKVQSVPLVKVVDVSPSNPEVVVNSPVLFEAPLTDVESVAIGSMPMFAATTMPDNAEPNPLGKQNSFAALAAIDDEQAFPSLKASSLSPRSGKKRRQASLGVAAVTKALAPRQRNTKKVQNSSSELSKFEKITEFLLPGWCKFGNYDCASSGRIWLLWKPHITVQISSVNFQAVHCHVFNSATKKYMFASFIYGDNSPDHRKSLWDELVLLSKNLPEVPWILGGDFNEIRFPQERSDWFQTLEFSKDSELFHERLNEAELFDLPALGPQFTWTNKREIGLIARKLDRLMVNGSWLETFPSTRAEFLPPDISDHCAGAVTIMAQDSHVSRKPFKFFNFWTKNRRFLDVVKETWSSVEVQGCYMFQLCKKLKALKAPLRKLNKECYGNLPEKLQQEEQAKKVTELSLAEEAYLKQKSRVQWLKEGDQNTTYFHKVMKVRRSRNMIREIYSDDGELLTQYVDIAKEAVGFFERLLGTEDPNCNGGDLDLLRSIFDYQLPDDVQQSLTKPITADECRLAFFSSPNNKSPGPDGYTIEFYKAAWNIVGDLVTKAIQEFFLSRKLLREVNSTIISLVPKVPCPSKMTEYRPIACCNLLYKCITKIIANRLKKCLPLFISNNQCAFVEGRLMVENILLAQEIVKHYHKPNMKPRCALKIDLMKAFDSVSWKFLLIALEALGFPTIFITWIRACITSPMFSVALNGNLEGYFPGKKGIRQGDPLSPYLFVICMEVLSRLLNKAAQEGNLPYHPNCKKTSLTHLCFADDLLIFTDGSSRAVGELDSILKQFYLVTGLKVNYQKSEIFCCGMPNQVIKELTETYGFKVGTLPVRYLGVPLITGRLTDAALKPLISKITDRINSWSSKYLSFAGRLQLISSVLQGITNFWCSVFILPKRVITAVEAKCSAFLWKGKSIDARGAKVSWSAVCQPKMEGGLGIKPLLSWNNACILRFIWLLFSKAGSIWVAWVKEYLLKGKSFWSIPIPNDASWIGIGDSIYLWHDFWHPNGPLIEVYGQKIVYDAAIPSQAKLSQVIQGSFKTGSTWNYLRDKGTKVQWFRLVWFSHSIPRHCFISWLAILNRLSTKARQKRWTPSIDDTCMLCKDASESRDHLFFSCPYSRQLWEQISLLLGVPSTCSWQDVLTWFCRKTKRTALYNTLLKLAWCASIYYIWTERNNRIHRQVFTSPSALVDKIQADVRDRVLGFAKEKTFPLSKEVATNWGLDVLCI</sequence>
<dbReference type="PANTHER" id="PTHR33116:SF80">
    <property type="entry name" value="REVERSE TRANSCRIPTASE ZINC-BINDING DOMAIN-CONTAINING PROTEIN"/>
    <property type="match status" value="1"/>
</dbReference>
<dbReference type="Pfam" id="PF14111">
    <property type="entry name" value="DUF4283"/>
    <property type="match status" value="1"/>
</dbReference>
<name>A0AAV5HWP1_9ROSI</name>
<dbReference type="PANTHER" id="PTHR33116">
    <property type="entry name" value="REVERSE TRANSCRIPTASE ZINC-BINDING DOMAIN-CONTAINING PROTEIN-RELATED-RELATED"/>
    <property type="match status" value="1"/>
</dbReference>
<proteinExistence type="predicted"/>
<dbReference type="CDD" id="cd01650">
    <property type="entry name" value="RT_nLTR_like"/>
    <property type="match status" value="1"/>
</dbReference>
<protein>
    <recommendedName>
        <fullName evidence="1">Reverse transcriptase domain-containing protein</fullName>
    </recommendedName>
</protein>